<dbReference type="Gene3D" id="3.40.50.720">
    <property type="entry name" value="NAD(P)-binding Rossmann-like Domain"/>
    <property type="match status" value="1"/>
</dbReference>
<organism evidence="2 3">
    <name type="scientific">Streptacidiphilus jiangxiensis</name>
    <dbReference type="NCBI Taxonomy" id="235985"/>
    <lineage>
        <taxon>Bacteria</taxon>
        <taxon>Bacillati</taxon>
        <taxon>Actinomycetota</taxon>
        <taxon>Actinomycetes</taxon>
        <taxon>Kitasatosporales</taxon>
        <taxon>Streptomycetaceae</taxon>
        <taxon>Streptacidiphilus</taxon>
    </lineage>
</organism>
<name>A0A1H7P688_STRJI</name>
<dbReference type="EMBL" id="FOAZ01000007">
    <property type="protein sequence ID" value="SEL30587.1"/>
    <property type="molecule type" value="Genomic_DNA"/>
</dbReference>
<dbReference type="PANTHER" id="PTHR43162">
    <property type="match status" value="1"/>
</dbReference>
<evidence type="ECO:0000313" key="2">
    <source>
        <dbReference type="EMBL" id="SEL30587.1"/>
    </source>
</evidence>
<reference evidence="3" key="1">
    <citation type="submission" date="2016-10" db="EMBL/GenBank/DDBJ databases">
        <authorList>
            <person name="Varghese N."/>
        </authorList>
    </citation>
    <scope>NUCLEOTIDE SEQUENCE [LARGE SCALE GENOMIC DNA]</scope>
    <source>
        <strain evidence="3">DSM 45096 / BCRC 16803 / CGMCC 4.1857 / CIP 109030 / JCM 12277 / KCTC 19219 / NBRC 100920 / 33214</strain>
    </source>
</reference>
<evidence type="ECO:0000259" key="1">
    <source>
        <dbReference type="Pfam" id="PF05368"/>
    </source>
</evidence>
<protein>
    <submittedName>
        <fullName evidence="2">Uncharacterized conserved protein YbjT, contains NAD(P)-binding and DUF2867 domains</fullName>
    </submittedName>
</protein>
<sequence>MNASVLRMDCLDIRPNHGVMSIETPTALILGGTGRSGSLLADRLAQRGFSPRTAARSGADVRFDWDDPATHAEALRGADRLYLVTPTLRLRYAAQVAAFLDRAEAAGVRHVTLLSVHYADQAPTEADFAAVEADLVARHGITHSILRPAWVMQNFADEHLPLVDGAIVAPSAGGTEAFVDAADIAAVAAETLLDPAAHAGAAYALTGPQALTFQDVADTLARVSGRPVAYHDVDQEAWINGALAAGLPADYAVVLRWLTGAIVSGNGSLPTGDVEKVTGRPATTFRDFAERHAHAWTTEAT</sequence>
<dbReference type="PANTHER" id="PTHR43162:SF1">
    <property type="entry name" value="PRESTALK A DIFFERENTIATION PROTEIN A"/>
    <property type="match status" value="1"/>
</dbReference>
<dbReference type="SUPFAM" id="SSF51735">
    <property type="entry name" value="NAD(P)-binding Rossmann-fold domains"/>
    <property type="match status" value="1"/>
</dbReference>
<dbReference type="STRING" id="235985.SAMN05414137_107215"/>
<proteinExistence type="predicted"/>
<accession>A0A1H7P688</accession>
<gene>
    <name evidence="2" type="ORF">SAMN05414137_107215</name>
</gene>
<dbReference type="eggNOG" id="COG0702">
    <property type="taxonomic scope" value="Bacteria"/>
</dbReference>
<dbReference type="Gene3D" id="3.90.25.10">
    <property type="entry name" value="UDP-galactose 4-epimerase, domain 1"/>
    <property type="match status" value="1"/>
</dbReference>
<dbReference type="InterPro" id="IPR036291">
    <property type="entry name" value="NAD(P)-bd_dom_sf"/>
</dbReference>
<feature type="domain" description="NmrA-like" evidence="1">
    <location>
        <begin position="26"/>
        <end position="238"/>
    </location>
</feature>
<dbReference type="AlphaFoldDB" id="A0A1H7P688"/>
<dbReference type="InterPro" id="IPR051604">
    <property type="entry name" value="Ergot_Alk_Oxidoreductase"/>
</dbReference>
<dbReference type="InterPro" id="IPR008030">
    <property type="entry name" value="NmrA-like"/>
</dbReference>
<evidence type="ECO:0000313" key="3">
    <source>
        <dbReference type="Proteomes" id="UP000183015"/>
    </source>
</evidence>
<dbReference type="Proteomes" id="UP000183015">
    <property type="component" value="Unassembled WGS sequence"/>
</dbReference>
<dbReference type="Pfam" id="PF05368">
    <property type="entry name" value="NmrA"/>
    <property type="match status" value="1"/>
</dbReference>
<keyword evidence="3" id="KW-1185">Reference proteome</keyword>